<reference evidence="2" key="2">
    <citation type="submission" date="2020-11" db="EMBL/GenBank/DDBJ databases">
        <authorList>
            <person name="McCartney M.A."/>
            <person name="Auch B."/>
            <person name="Kono T."/>
            <person name="Mallez S."/>
            <person name="Becker A."/>
            <person name="Gohl D.M."/>
            <person name="Silverstein K.A.T."/>
            <person name="Koren S."/>
            <person name="Bechman K.B."/>
            <person name="Herman A."/>
            <person name="Abrahante J.E."/>
            <person name="Garbe J."/>
        </authorList>
    </citation>
    <scope>NUCLEOTIDE SEQUENCE</scope>
    <source>
        <strain evidence="2">Duluth1</strain>
        <tissue evidence="2">Whole animal</tissue>
    </source>
</reference>
<feature type="region of interest" description="Disordered" evidence="1">
    <location>
        <begin position="127"/>
        <end position="159"/>
    </location>
</feature>
<dbReference type="AlphaFoldDB" id="A0A9D4LX32"/>
<dbReference type="EMBL" id="JAIWYP010000002">
    <property type="protein sequence ID" value="KAH3866318.1"/>
    <property type="molecule type" value="Genomic_DNA"/>
</dbReference>
<protein>
    <submittedName>
        <fullName evidence="2">Uncharacterized protein</fullName>
    </submittedName>
</protein>
<sequence>MCQKFVRDNPSFKINKFNVAALASNAYVKALSNSNLKVFFQKAGIYPLDRTAVPVDNFKPSEPYVGLDPTPVSSAEQSDVDSYFKAAEFVFDKKKEYNKTAINKTLRSVVSGQEITRSDIRQEMFSKAQSQPLCEPPAPKKRKNKSNVKNCKRSVSSQKNNNPFVAPFQNLFLVHHTYT</sequence>
<proteinExistence type="predicted"/>
<evidence type="ECO:0000256" key="1">
    <source>
        <dbReference type="SAM" id="MobiDB-lite"/>
    </source>
</evidence>
<accession>A0A9D4LX32</accession>
<feature type="compositionally biased region" description="Basic residues" evidence="1">
    <location>
        <begin position="139"/>
        <end position="152"/>
    </location>
</feature>
<evidence type="ECO:0000313" key="3">
    <source>
        <dbReference type="Proteomes" id="UP000828390"/>
    </source>
</evidence>
<name>A0A9D4LX32_DREPO</name>
<dbReference type="Proteomes" id="UP000828390">
    <property type="component" value="Unassembled WGS sequence"/>
</dbReference>
<gene>
    <name evidence="2" type="ORF">DPMN_029379</name>
</gene>
<comment type="caution">
    <text evidence="2">The sequence shown here is derived from an EMBL/GenBank/DDBJ whole genome shotgun (WGS) entry which is preliminary data.</text>
</comment>
<reference evidence="2" key="1">
    <citation type="journal article" date="2019" name="bioRxiv">
        <title>The Genome of the Zebra Mussel, Dreissena polymorpha: A Resource for Invasive Species Research.</title>
        <authorList>
            <person name="McCartney M.A."/>
            <person name="Auch B."/>
            <person name="Kono T."/>
            <person name="Mallez S."/>
            <person name="Zhang Y."/>
            <person name="Obille A."/>
            <person name="Becker A."/>
            <person name="Abrahante J.E."/>
            <person name="Garbe J."/>
            <person name="Badalamenti J.P."/>
            <person name="Herman A."/>
            <person name="Mangelson H."/>
            <person name="Liachko I."/>
            <person name="Sullivan S."/>
            <person name="Sone E.D."/>
            <person name="Koren S."/>
            <person name="Silverstein K.A.T."/>
            <person name="Beckman K.B."/>
            <person name="Gohl D.M."/>
        </authorList>
    </citation>
    <scope>NUCLEOTIDE SEQUENCE</scope>
    <source>
        <strain evidence="2">Duluth1</strain>
        <tissue evidence="2">Whole animal</tissue>
    </source>
</reference>
<evidence type="ECO:0000313" key="2">
    <source>
        <dbReference type="EMBL" id="KAH3866318.1"/>
    </source>
</evidence>
<keyword evidence="3" id="KW-1185">Reference proteome</keyword>
<organism evidence="2 3">
    <name type="scientific">Dreissena polymorpha</name>
    <name type="common">Zebra mussel</name>
    <name type="synonym">Mytilus polymorpha</name>
    <dbReference type="NCBI Taxonomy" id="45954"/>
    <lineage>
        <taxon>Eukaryota</taxon>
        <taxon>Metazoa</taxon>
        <taxon>Spiralia</taxon>
        <taxon>Lophotrochozoa</taxon>
        <taxon>Mollusca</taxon>
        <taxon>Bivalvia</taxon>
        <taxon>Autobranchia</taxon>
        <taxon>Heteroconchia</taxon>
        <taxon>Euheterodonta</taxon>
        <taxon>Imparidentia</taxon>
        <taxon>Neoheterodontei</taxon>
        <taxon>Myida</taxon>
        <taxon>Dreissenoidea</taxon>
        <taxon>Dreissenidae</taxon>
        <taxon>Dreissena</taxon>
    </lineage>
</organism>